<dbReference type="PANTHER" id="PTHR12203">
    <property type="entry name" value="KDEL LYS-ASP-GLU-LEU CONTAINING - RELATED"/>
    <property type="match status" value="1"/>
</dbReference>
<proteinExistence type="predicted"/>
<reference evidence="2 3" key="1">
    <citation type="journal article" date="2007" name="Science">
        <title>The Chlamydomonas genome reveals the evolution of key animal and plant functions.</title>
        <authorList>
            <person name="Merchant S.S."/>
            <person name="Prochnik S.E."/>
            <person name="Vallon O."/>
            <person name="Harris E.H."/>
            <person name="Karpowicz S.J."/>
            <person name="Witman G.B."/>
            <person name="Terry A."/>
            <person name="Salamov A."/>
            <person name="Fritz-Laylin L.K."/>
            <person name="Marechal-Drouard L."/>
            <person name="Marshall W.F."/>
            <person name="Qu L.H."/>
            <person name="Nelson D.R."/>
            <person name="Sanderfoot A.A."/>
            <person name="Spalding M.H."/>
            <person name="Kapitonov V.V."/>
            <person name="Ren Q."/>
            <person name="Ferris P."/>
            <person name="Lindquist E."/>
            <person name="Shapiro H."/>
            <person name="Lucas S.M."/>
            <person name="Grimwood J."/>
            <person name="Schmutz J."/>
            <person name="Cardol P."/>
            <person name="Cerutti H."/>
            <person name="Chanfreau G."/>
            <person name="Chen C.L."/>
            <person name="Cognat V."/>
            <person name="Croft M.T."/>
            <person name="Dent R."/>
            <person name="Dutcher S."/>
            <person name="Fernandez E."/>
            <person name="Fukuzawa H."/>
            <person name="Gonzalez-Ballester D."/>
            <person name="Gonzalez-Halphen D."/>
            <person name="Hallmann A."/>
            <person name="Hanikenne M."/>
            <person name="Hippler M."/>
            <person name="Inwood W."/>
            <person name="Jabbari K."/>
            <person name="Kalanon M."/>
            <person name="Kuras R."/>
            <person name="Lefebvre P.A."/>
            <person name="Lemaire S.D."/>
            <person name="Lobanov A.V."/>
            <person name="Lohr M."/>
            <person name="Manuell A."/>
            <person name="Meier I."/>
            <person name="Mets L."/>
            <person name="Mittag M."/>
            <person name="Mittelmeier T."/>
            <person name="Moroney J.V."/>
            <person name="Moseley J."/>
            <person name="Napoli C."/>
            <person name="Nedelcu A.M."/>
            <person name="Niyogi K."/>
            <person name="Novoselov S.V."/>
            <person name="Paulsen I.T."/>
            <person name="Pazour G."/>
            <person name="Purton S."/>
            <person name="Ral J.P."/>
            <person name="Riano-Pachon D.M."/>
            <person name="Riekhof W."/>
            <person name="Rymarquis L."/>
            <person name="Schroda M."/>
            <person name="Stern D."/>
            <person name="Umen J."/>
            <person name="Willows R."/>
            <person name="Wilson N."/>
            <person name="Zimmer S.L."/>
            <person name="Allmer J."/>
            <person name="Balk J."/>
            <person name="Bisova K."/>
            <person name="Chen C.J."/>
            <person name="Elias M."/>
            <person name="Gendler K."/>
            <person name="Hauser C."/>
            <person name="Lamb M.R."/>
            <person name="Ledford H."/>
            <person name="Long J.C."/>
            <person name="Minagawa J."/>
            <person name="Page M.D."/>
            <person name="Pan J."/>
            <person name="Pootakham W."/>
            <person name="Roje S."/>
            <person name="Rose A."/>
            <person name="Stahlberg E."/>
            <person name="Terauchi A.M."/>
            <person name="Yang P."/>
            <person name="Ball S."/>
            <person name="Bowler C."/>
            <person name="Dieckmann C.L."/>
            <person name="Gladyshev V.N."/>
            <person name="Green P."/>
            <person name="Jorgensen R."/>
            <person name="Mayfield S."/>
            <person name="Mueller-Roeber B."/>
            <person name="Rajamani S."/>
            <person name="Sayre R.T."/>
            <person name="Brokstein P."/>
            <person name="Dubchak I."/>
            <person name="Goodstein D."/>
            <person name="Hornick L."/>
            <person name="Huang Y.W."/>
            <person name="Jhaveri J."/>
            <person name="Luo Y."/>
            <person name="Martinez D."/>
            <person name="Ngau W.C."/>
            <person name="Otillar B."/>
            <person name="Poliakov A."/>
            <person name="Porter A."/>
            <person name="Szajkowski L."/>
            <person name="Werner G."/>
            <person name="Zhou K."/>
            <person name="Grigoriev I.V."/>
            <person name="Rokhsar D.S."/>
            <person name="Grossman A.R."/>
        </authorList>
    </citation>
    <scope>NUCLEOTIDE SEQUENCE [LARGE SCALE GENOMIC DNA]</scope>
    <source>
        <strain evidence="3">CC-503</strain>
    </source>
</reference>
<evidence type="ECO:0000259" key="1">
    <source>
        <dbReference type="SMART" id="SM00672"/>
    </source>
</evidence>
<dbReference type="InParanoid" id="A0A2K3DFT4"/>
<keyword evidence="3" id="KW-1185">Reference proteome</keyword>
<name>A0A2K3DFT4_CHLRE</name>
<accession>A0A2K3DFT4</accession>
<dbReference type="OrthoDB" id="512899at2759"/>
<dbReference type="InterPro" id="IPR051091">
    <property type="entry name" value="O-Glucosyltr/Glycosyltrsf_90"/>
</dbReference>
<protein>
    <recommendedName>
        <fullName evidence="1">Glycosyl transferase CAP10 domain-containing protein</fullName>
    </recommendedName>
</protein>
<dbReference type="GeneID" id="66054909"/>
<dbReference type="PANTHER" id="PTHR12203:SF107">
    <property type="entry name" value="GLYCOSYL TRANSFERASE CAP10 DOMAIN-CONTAINING PROTEIN"/>
    <property type="match status" value="1"/>
</dbReference>
<organism evidence="2 3">
    <name type="scientific">Chlamydomonas reinhardtii</name>
    <name type="common">Chlamydomonas smithii</name>
    <dbReference type="NCBI Taxonomy" id="3055"/>
    <lineage>
        <taxon>Eukaryota</taxon>
        <taxon>Viridiplantae</taxon>
        <taxon>Chlorophyta</taxon>
        <taxon>core chlorophytes</taxon>
        <taxon>Chlorophyceae</taxon>
        <taxon>CS clade</taxon>
        <taxon>Chlamydomonadales</taxon>
        <taxon>Chlamydomonadaceae</taxon>
        <taxon>Chlamydomonas</taxon>
    </lineage>
</organism>
<dbReference type="SMART" id="SM00672">
    <property type="entry name" value="CAP10"/>
    <property type="match status" value="1"/>
</dbReference>
<dbReference type="Proteomes" id="UP000006906">
    <property type="component" value="Chromosome 9"/>
</dbReference>
<dbReference type="Gramene" id="PNW79401">
    <property type="protein sequence ID" value="PNW79401"/>
    <property type="gene ID" value="CHLRE_09g413500v5"/>
</dbReference>
<dbReference type="EMBL" id="CM008970">
    <property type="protein sequence ID" value="PNW79401.1"/>
    <property type="molecule type" value="Genomic_DNA"/>
</dbReference>
<dbReference type="RefSeq" id="XP_042921628.1">
    <property type="nucleotide sequence ID" value="XM_043066332.1"/>
</dbReference>
<sequence length="314" mass="36184">MGGDGIYVSIKDGEVHVAIHRPDSQTRLYSELMLLHRAVTRFPNSLPDMDFVIGNWDVPVGGPFMSFCRHNTDNKTWLYPDFSYYAWPEIHMPPYLVIRQRTASVTTKLPFGSRANKLFWRGGSHKYVPVEVRKMLLTKLENRTDIADVKRIPPFDQMKNNISAVLEFTTLWDFCRHKYIVYTEGNAYSGRLKFHLLCGSVLVSHPRTWETLETLVMEEGKNFITVKDNAWSDIDEVYRRLETTPGLAEGIAAENHKFFDLLSADGIACYLLELFKCYAEAMVYTPSYHDTARLMHLETLILSRLAGRQGFDII</sequence>
<dbReference type="Pfam" id="PF05686">
    <property type="entry name" value="Glyco_transf_90"/>
    <property type="match status" value="1"/>
</dbReference>
<gene>
    <name evidence="2" type="ORF">CHLRE_09g413500v5</name>
</gene>
<dbReference type="InterPro" id="IPR006598">
    <property type="entry name" value="CAP10"/>
</dbReference>
<dbReference type="OMA" id="DERMWLM"/>
<feature type="domain" description="Glycosyl transferase CAP10" evidence="1">
    <location>
        <begin position="45"/>
        <end position="285"/>
    </location>
</feature>
<dbReference type="FunCoup" id="A0A2K3DFT4">
    <property type="interactions" value="886"/>
</dbReference>
<dbReference type="KEGG" id="cre:CHLRE_09g413500v5"/>
<dbReference type="AlphaFoldDB" id="A0A2K3DFT4"/>
<evidence type="ECO:0000313" key="3">
    <source>
        <dbReference type="Proteomes" id="UP000006906"/>
    </source>
</evidence>
<evidence type="ECO:0000313" key="2">
    <source>
        <dbReference type="EMBL" id="PNW79401.1"/>
    </source>
</evidence>